<evidence type="ECO:0000256" key="1">
    <source>
        <dbReference type="SAM" id="Phobius"/>
    </source>
</evidence>
<protein>
    <submittedName>
        <fullName evidence="2">Uncharacterized protein</fullName>
    </submittedName>
</protein>
<proteinExistence type="predicted"/>
<feature type="transmembrane region" description="Helical" evidence="1">
    <location>
        <begin position="12"/>
        <end position="34"/>
    </location>
</feature>
<reference evidence="2" key="1">
    <citation type="journal article" date="2015" name="Nature">
        <title>Complex archaea that bridge the gap between prokaryotes and eukaryotes.</title>
        <authorList>
            <person name="Spang A."/>
            <person name="Saw J.H."/>
            <person name="Jorgensen S.L."/>
            <person name="Zaremba-Niedzwiedzka K."/>
            <person name="Martijn J."/>
            <person name="Lind A.E."/>
            <person name="van Eijk R."/>
            <person name="Schleper C."/>
            <person name="Guy L."/>
            <person name="Ettema T.J."/>
        </authorList>
    </citation>
    <scope>NUCLEOTIDE SEQUENCE</scope>
</reference>
<keyword evidence="1" id="KW-0472">Membrane</keyword>
<name>A0A0F9Q4Y6_9ZZZZ</name>
<dbReference type="EMBL" id="LAZR01005372">
    <property type="protein sequence ID" value="KKN00458.1"/>
    <property type="molecule type" value="Genomic_DNA"/>
</dbReference>
<accession>A0A0F9Q4Y6</accession>
<evidence type="ECO:0000313" key="2">
    <source>
        <dbReference type="EMBL" id="KKN00458.1"/>
    </source>
</evidence>
<keyword evidence="1" id="KW-1133">Transmembrane helix</keyword>
<comment type="caution">
    <text evidence="2">The sequence shown here is derived from an EMBL/GenBank/DDBJ whole genome shotgun (WGS) entry which is preliminary data.</text>
</comment>
<gene>
    <name evidence="2" type="ORF">LCGC14_1137540</name>
</gene>
<sequence length="41" mass="4325">MTFETGPESGEWKWLIVVLGILTLLFTGACILGVTSGTIGI</sequence>
<keyword evidence="1" id="KW-0812">Transmembrane</keyword>
<dbReference type="AlphaFoldDB" id="A0A0F9Q4Y6"/>
<organism evidence="2">
    <name type="scientific">marine sediment metagenome</name>
    <dbReference type="NCBI Taxonomy" id="412755"/>
    <lineage>
        <taxon>unclassified sequences</taxon>
        <taxon>metagenomes</taxon>
        <taxon>ecological metagenomes</taxon>
    </lineage>
</organism>